<evidence type="ECO:0000313" key="2">
    <source>
        <dbReference type="Proteomes" id="UP000680045"/>
    </source>
</evidence>
<gene>
    <name evidence="1" type="ORF">KEH51_14670</name>
</gene>
<protein>
    <submittedName>
        <fullName evidence="1">Uncharacterized protein</fullName>
    </submittedName>
</protein>
<reference evidence="1" key="1">
    <citation type="submission" date="2021-04" db="EMBL/GenBank/DDBJ databases">
        <title>Whole genome sequencing of Enterococci isolates from hospitalized patients.</title>
        <authorList>
            <person name="Ogoti B.M."/>
            <person name="Onyambu F.G."/>
        </authorList>
    </citation>
    <scope>NUCLEOTIDE SEQUENCE</scope>
    <source>
        <strain evidence="1">242</strain>
    </source>
</reference>
<dbReference type="AlphaFoldDB" id="A0A941FHT9"/>
<comment type="caution">
    <text evidence="1">The sequence shown here is derived from an EMBL/GenBank/DDBJ whole genome shotgun (WGS) entry which is preliminary data.</text>
</comment>
<dbReference type="EMBL" id="JAGTPW010000024">
    <property type="protein sequence ID" value="MBR8645058.1"/>
    <property type="molecule type" value="Genomic_DNA"/>
</dbReference>
<accession>A0A941FHT9</accession>
<sequence length="73" mass="8535">MADLKVGYRTGFYVGEEMGPCYSVKETYNEAGKNIKTENKRINRYNTAAFTHAQVERVYFRLIFLSRSIYNPL</sequence>
<name>A0A941FHT9_9BACI</name>
<organism evidence="1 2">
    <name type="scientific">Peribacillus frigoritolerans</name>
    <dbReference type="NCBI Taxonomy" id="450367"/>
    <lineage>
        <taxon>Bacteria</taxon>
        <taxon>Bacillati</taxon>
        <taxon>Bacillota</taxon>
        <taxon>Bacilli</taxon>
        <taxon>Bacillales</taxon>
        <taxon>Bacillaceae</taxon>
        <taxon>Peribacillus</taxon>
    </lineage>
</organism>
<proteinExistence type="predicted"/>
<dbReference type="Proteomes" id="UP000680045">
    <property type="component" value="Unassembled WGS sequence"/>
</dbReference>
<evidence type="ECO:0000313" key="1">
    <source>
        <dbReference type="EMBL" id="MBR8645058.1"/>
    </source>
</evidence>